<evidence type="ECO:0000256" key="3">
    <source>
        <dbReference type="ARBA" id="ARBA00022703"/>
    </source>
</evidence>
<evidence type="ECO:0000256" key="7">
    <source>
        <dbReference type="RuleBase" id="RU003971"/>
    </source>
</evidence>
<dbReference type="Pfam" id="PF00656">
    <property type="entry name" value="Peptidase_C14"/>
    <property type="match status" value="1"/>
</dbReference>
<dbReference type="SMART" id="SM00115">
    <property type="entry name" value="CASc"/>
    <property type="match status" value="1"/>
</dbReference>
<dbReference type="OMA" id="YDGHYSW"/>
<dbReference type="PANTHER" id="PTHR10454">
    <property type="entry name" value="CASPASE"/>
    <property type="match status" value="1"/>
</dbReference>
<feature type="domain" description="Caspase family p20" evidence="10">
    <location>
        <begin position="127"/>
        <end position="251"/>
    </location>
</feature>
<dbReference type="FunFam" id="3.40.50.1460:FF:000001">
    <property type="entry name" value="Caspase-3 preproprotein"/>
    <property type="match status" value="1"/>
</dbReference>
<proteinExistence type="inferred from homology"/>
<dbReference type="RefSeq" id="XP_038048041.1">
    <property type="nucleotide sequence ID" value="XM_038192113.1"/>
</dbReference>
<keyword evidence="5" id="KW-0788">Thiol protease</keyword>
<evidence type="ECO:0000256" key="1">
    <source>
        <dbReference type="ARBA" id="ARBA00010134"/>
    </source>
</evidence>
<dbReference type="PROSITE" id="PS01122">
    <property type="entry name" value="CASPASE_CYS"/>
    <property type="match status" value="1"/>
</dbReference>
<comment type="similarity">
    <text evidence="1 7">Belongs to the peptidase C14A family.</text>
</comment>
<evidence type="ECO:0000256" key="8">
    <source>
        <dbReference type="SAM" id="MobiDB-lite"/>
    </source>
</evidence>
<dbReference type="PROSITE" id="PS50207">
    <property type="entry name" value="CASPASE_P10"/>
    <property type="match status" value="1"/>
</dbReference>
<dbReference type="GO" id="GO:0005737">
    <property type="term" value="C:cytoplasm"/>
    <property type="evidence" value="ECO:0007669"/>
    <property type="project" value="TreeGrafter"/>
</dbReference>
<evidence type="ECO:0000313" key="12">
    <source>
        <dbReference type="Proteomes" id="UP000887568"/>
    </source>
</evidence>
<dbReference type="GO" id="GO:0043525">
    <property type="term" value="P:positive regulation of neuron apoptotic process"/>
    <property type="evidence" value="ECO:0007669"/>
    <property type="project" value="TreeGrafter"/>
</dbReference>
<evidence type="ECO:0000256" key="6">
    <source>
        <dbReference type="ARBA" id="ARBA00023145"/>
    </source>
</evidence>
<evidence type="ECO:0000256" key="4">
    <source>
        <dbReference type="ARBA" id="ARBA00022801"/>
    </source>
</evidence>
<evidence type="ECO:0000256" key="5">
    <source>
        <dbReference type="ARBA" id="ARBA00022807"/>
    </source>
</evidence>
<evidence type="ECO:0000256" key="2">
    <source>
        <dbReference type="ARBA" id="ARBA00022670"/>
    </source>
</evidence>
<dbReference type="GO" id="GO:0004197">
    <property type="term" value="F:cysteine-type endopeptidase activity"/>
    <property type="evidence" value="ECO:0007669"/>
    <property type="project" value="InterPro"/>
</dbReference>
<feature type="domain" description="Caspase family p10" evidence="9">
    <location>
        <begin position="274"/>
        <end position="368"/>
    </location>
</feature>
<dbReference type="InterPro" id="IPR002398">
    <property type="entry name" value="Pept_C14"/>
</dbReference>
<dbReference type="PROSITE" id="PS50208">
    <property type="entry name" value="CASPASE_P20"/>
    <property type="match status" value="1"/>
</dbReference>
<dbReference type="GeneID" id="119722092"/>
<evidence type="ECO:0000259" key="10">
    <source>
        <dbReference type="PROSITE" id="PS50208"/>
    </source>
</evidence>
<dbReference type="Gene3D" id="3.40.50.1460">
    <property type="match status" value="1"/>
</dbReference>
<name>A0A913ZAK5_PATMI</name>
<dbReference type="PANTHER" id="PTHR10454:SF232">
    <property type="entry name" value="AT03047P-RELATED"/>
    <property type="match status" value="1"/>
</dbReference>
<dbReference type="EnsemblMetazoa" id="XM_038192113.1">
    <property type="protein sequence ID" value="XP_038048041.1"/>
    <property type="gene ID" value="LOC119722092"/>
</dbReference>
<keyword evidence="3" id="KW-0053">Apoptosis</keyword>
<dbReference type="PRINTS" id="PR00376">
    <property type="entry name" value="IL1BCENZYME"/>
</dbReference>
<dbReference type="InterPro" id="IPR029030">
    <property type="entry name" value="Caspase-like_dom_sf"/>
</dbReference>
<dbReference type="Proteomes" id="UP000887568">
    <property type="component" value="Unplaced"/>
</dbReference>
<keyword evidence="6" id="KW-0865">Zymogen</keyword>
<dbReference type="GO" id="GO:0006915">
    <property type="term" value="P:apoptotic process"/>
    <property type="evidence" value="ECO:0007669"/>
    <property type="project" value="UniProtKB-KW"/>
</dbReference>
<evidence type="ECO:0008006" key="13">
    <source>
        <dbReference type="Google" id="ProtNLM"/>
    </source>
</evidence>
<feature type="region of interest" description="Disordered" evidence="8">
    <location>
        <begin position="41"/>
        <end position="60"/>
    </location>
</feature>
<dbReference type="SUPFAM" id="SSF52129">
    <property type="entry name" value="Caspase-like"/>
    <property type="match status" value="1"/>
</dbReference>
<keyword evidence="2" id="KW-0645">Protease</keyword>
<evidence type="ECO:0000259" key="9">
    <source>
        <dbReference type="PROSITE" id="PS50207"/>
    </source>
</evidence>
<dbReference type="InterPro" id="IPR002138">
    <property type="entry name" value="Pept_C14_p10"/>
</dbReference>
<dbReference type="InterPro" id="IPR016129">
    <property type="entry name" value="Caspase_his_AS"/>
</dbReference>
<keyword evidence="12" id="KW-1185">Reference proteome</keyword>
<reference evidence="11" key="1">
    <citation type="submission" date="2022-11" db="UniProtKB">
        <authorList>
            <consortium name="EnsemblMetazoa"/>
        </authorList>
    </citation>
    <scope>IDENTIFICATION</scope>
</reference>
<dbReference type="GO" id="GO:0006508">
    <property type="term" value="P:proteolysis"/>
    <property type="evidence" value="ECO:0007669"/>
    <property type="project" value="UniProtKB-KW"/>
</dbReference>
<dbReference type="InterPro" id="IPR011600">
    <property type="entry name" value="Pept_C14_caspase"/>
</dbReference>
<dbReference type="AlphaFoldDB" id="A0A913ZAK5"/>
<sequence>MPSTAHVKDGQAVLAVGVWPRQRLHGQGCAGTSIAPGHLCGSGNHSSGGRNTDDDTMTSEDTFEGYAKTFARKLSIRRKGSASKQKMPSPEHLTSSRDEDDNQEDPSRPALSTSLLADYRYDMSHYRRGTAVLINIATFEEDADMPTRLSTGTDVDGLGRALEDLGFRVKLFQDSTCGQIKRLMHLLSKEDHSDTDCLLIAIMSHGSEGEIYGTDGPMSTREITTPFRGDNCRSLIGKPKLFIFQACRGGMVDQGVAIDRHDIDEPDAQIGYQAARTIPVEADFLMAYSSPEGYASWRNATSGAWFIQSLVRAFEAYGASWEVTRILTLVNRMVALQYESLSVNTFMTRKKQMPCFVSTLTKELYFRPKGAPGEPATKVE</sequence>
<feature type="region of interest" description="Disordered" evidence="8">
    <location>
        <begin position="77"/>
        <end position="111"/>
    </location>
</feature>
<dbReference type="PROSITE" id="PS01121">
    <property type="entry name" value="CASPASE_HIS"/>
    <property type="match status" value="1"/>
</dbReference>
<dbReference type="InterPro" id="IPR015917">
    <property type="entry name" value="Pept_C14A"/>
</dbReference>
<accession>A0A913ZAK5</accession>
<dbReference type="InterPro" id="IPR033139">
    <property type="entry name" value="Caspase_cys_AS"/>
</dbReference>
<protein>
    <recommendedName>
        <fullName evidence="13">Caspase-3</fullName>
    </recommendedName>
</protein>
<organism evidence="11 12">
    <name type="scientific">Patiria miniata</name>
    <name type="common">Bat star</name>
    <name type="synonym">Asterina miniata</name>
    <dbReference type="NCBI Taxonomy" id="46514"/>
    <lineage>
        <taxon>Eukaryota</taxon>
        <taxon>Metazoa</taxon>
        <taxon>Echinodermata</taxon>
        <taxon>Eleutherozoa</taxon>
        <taxon>Asterozoa</taxon>
        <taxon>Asteroidea</taxon>
        <taxon>Valvatacea</taxon>
        <taxon>Valvatida</taxon>
        <taxon>Asterinidae</taxon>
        <taxon>Patiria</taxon>
    </lineage>
</organism>
<dbReference type="OrthoDB" id="6116485at2759"/>
<keyword evidence="4" id="KW-0378">Hydrolase</keyword>
<dbReference type="CDD" id="cd00032">
    <property type="entry name" value="CASc"/>
    <property type="match status" value="1"/>
</dbReference>
<dbReference type="InterPro" id="IPR001309">
    <property type="entry name" value="Pept_C14_p20"/>
</dbReference>
<evidence type="ECO:0000313" key="11">
    <source>
        <dbReference type="EnsemblMetazoa" id="XP_038048041.1"/>
    </source>
</evidence>